<evidence type="ECO:0000313" key="5">
    <source>
        <dbReference type="Proteomes" id="UP000285232"/>
    </source>
</evidence>
<evidence type="ECO:0000313" key="4">
    <source>
        <dbReference type="EMBL" id="RJY09326.1"/>
    </source>
</evidence>
<accession>A0A419RU63</accession>
<keyword evidence="5" id="KW-1185">Reference proteome</keyword>
<feature type="signal peptide" evidence="2">
    <location>
        <begin position="1"/>
        <end position="21"/>
    </location>
</feature>
<dbReference type="OrthoDB" id="7586068at2"/>
<gene>
    <name evidence="4" type="ORF">D6201_08130</name>
</gene>
<dbReference type="EMBL" id="RAHX01000001">
    <property type="protein sequence ID" value="RJY09326.1"/>
    <property type="molecule type" value="Genomic_DNA"/>
</dbReference>
<reference evidence="4 5" key="1">
    <citation type="journal article" date="2017" name="Int. J. Syst. Evol. Microbiol.">
        <title>Erythrobacter aquimixticola sp. nov., isolated from the junction between the ocean and a freshwater spring.</title>
        <authorList>
            <person name="Park S."/>
            <person name="Jung Y.T."/>
            <person name="Choi S.J."/>
            <person name="Yoon J.H."/>
        </authorList>
    </citation>
    <scope>NUCLEOTIDE SEQUENCE [LARGE SCALE GENOMIC DNA]</scope>
    <source>
        <strain evidence="4 5">JSSK-14</strain>
    </source>
</reference>
<sequence>MKRIFALATAGTLLLATAATAQDMQEGPPAPNSIPPAQTEPMEPRDIPPSMAPPAVSAEFTDEQIAAFANAALQMRDLNADGALSDEERQTQAEAIVADAGLDTATYTAIGRAAQSDPAVAQRIQMAISALNEGDMADEAMQDEPDM</sequence>
<dbReference type="InterPro" id="IPR025433">
    <property type="entry name" value="DUF4168"/>
</dbReference>
<comment type="caution">
    <text evidence="4">The sequence shown here is derived from an EMBL/GenBank/DDBJ whole genome shotgun (WGS) entry which is preliminary data.</text>
</comment>
<dbReference type="Pfam" id="PF13767">
    <property type="entry name" value="DUF4168"/>
    <property type="match status" value="1"/>
</dbReference>
<organism evidence="4 5">
    <name type="scientific">Aurantiacibacter aquimixticola</name>
    <dbReference type="NCBI Taxonomy" id="1958945"/>
    <lineage>
        <taxon>Bacteria</taxon>
        <taxon>Pseudomonadati</taxon>
        <taxon>Pseudomonadota</taxon>
        <taxon>Alphaproteobacteria</taxon>
        <taxon>Sphingomonadales</taxon>
        <taxon>Erythrobacteraceae</taxon>
        <taxon>Aurantiacibacter</taxon>
    </lineage>
</organism>
<proteinExistence type="predicted"/>
<dbReference type="Proteomes" id="UP000285232">
    <property type="component" value="Unassembled WGS sequence"/>
</dbReference>
<feature type="domain" description="DUF4168" evidence="3">
    <location>
        <begin position="87"/>
        <end position="124"/>
    </location>
</feature>
<name>A0A419RU63_9SPHN</name>
<evidence type="ECO:0000259" key="3">
    <source>
        <dbReference type="Pfam" id="PF13767"/>
    </source>
</evidence>
<feature type="chain" id="PRO_5019489198" evidence="2">
    <location>
        <begin position="22"/>
        <end position="147"/>
    </location>
</feature>
<feature type="region of interest" description="Disordered" evidence="1">
    <location>
        <begin position="24"/>
        <end position="55"/>
    </location>
</feature>
<keyword evidence="2" id="KW-0732">Signal</keyword>
<dbReference type="RefSeq" id="WP_120048333.1">
    <property type="nucleotide sequence ID" value="NZ_RAHX01000001.1"/>
</dbReference>
<evidence type="ECO:0000256" key="2">
    <source>
        <dbReference type="SAM" id="SignalP"/>
    </source>
</evidence>
<evidence type="ECO:0000256" key="1">
    <source>
        <dbReference type="SAM" id="MobiDB-lite"/>
    </source>
</evidence>
<protein>
    <submittedName>
        <fullName evidence="4">DUF4168 domain-containing protein</fullName>
    </submittedName>
</protein>
<dbReference type="AlphaFoldDB" id="A0A419RU63"/>